<evidence type="ECO:0000313" key="4">
    <source>
        <dbReference type="Proteomes" id="UP000321947"/>
    </source>
</evidence>
<dbReference type="Proteomes" id="UP000321393">
    <property type="component" value="Unassembled WGS sequence"/>
</dbReference>
<reference evidence="3 4" key="1">
    <citation type="submission" date="2019-08" db="EMBL/GenBank/DDBJ databases">
        <title>Draft genome sequences of two oriental melons (Cucumis melo L. var makuwa).</title>
        <authorList>
            <person name="Kwon S.-Y."/>
        </authorList>
    </citation>
    <scope>NUCLEOTIDE SEQUENCE [LARGE SCALE GENOMIC DNA]</scope>
    <source>
        <strain evidence="4">cv. Chang Bougi</strain>
        <strain evidence="3">cv. SW 3</strain>
        <tissue evidence="2">Leaf</tissue>
    </source>
</reference>
<protein>
    <submittedName>
        <fullName evidence="2">Uncharacterized protein</fullName>
    </submittedName>
</protein>
<dbReference type="Proteomes" id="UP000321947">
    <property type="component" value="Unassembled WGS sequence"/>
</dbReference>
<evidence type="ECO:0000313" key="3">
    <source>
        <dbReference type="Proteomes" id="UP000321393"/>
    </source>
</evidence>
<gene>
    <name evidence="2" type="ORF">E5676_scaffold610G00060</name>
    <name evidence="1" type="ORF">E6C27_scaffold278G00030</name>
</gene>
<organism evidence="2 4">
    <name type="scientific">Cucumis melo var. makuwa</name>
    <name type="common">Oriental melon</name>
    <dbReference type="NCBI Taxonomy" id="1194695"/>
    <lineage>
        <taxon>Eukaryota</taxon>
        <taxon>Viridiplantae</taxon>
        <taxon>Streptophyta</taxon>
        <taxon>Embryophyta</taxon>
        <taxon>Tracheophyta</taxon>
        <taxon>Spermatophyta</taxon>
        <taxon>Magnoliopsida</taxon>
        <taxon>eudicotyledons</taxon>
        <taxon>Gunneridae</taxon>
        <taxon>Pentapetalae</taxon>
        <taxon>rosids</taxon>
        <taxon>fabids</taxon>
        <taxon>Cucurbitales</taxon>
        <taxon>Cucurbitaceae</taxon>
        <taxon>Benincaseae</taxon>
        <taxon>Cucumis</taxon>
    </lineage>
</organism>
<name>A0A5D3DKB7_CUCMM</name>
<accession>A0A5D3DKB7</accession>
<proteinExistence type="predicted"/>
<comment type="caution">
    <text evidence="2">The sequence shown here is derived from an EMBL/GenBank/DDBJ whole genome shotgun (WGS) entry which is preliminary data.</text>
</comment>
<evidence type="ECO:0000313" key="1">
    <source>
        <dbReference type="EMBL" id="KAA0037316.1"/>
    </source>
</evidence>
<sequence>MDSNDQQDDVPLARLLKKGLFSTVEPTVANVLVTPAHFNKSSSPEDIFVPSSGQPSTTNKEIGQFRSVHQLMFNNPFLILTL</sequence>
<dbReference type="EMBL" id="SSTE01018943">
    <property type="protein sequence ID" value="KAA0037316.1"/>
    <property type="molecule type" value="Genomic_DNA"/>
</dbReference>
<dbReference type="AlphaFoldDB" id="A0A5D3DKB7"/>
<evidence type="ECO:0000313" key="2">
    <source>
        <dbReference type="EMBL" id="TYK24111.1"/>
    </source>
</evidence>
<dbReference type="EMBL" id="SSTD01004048">
    <property type="protein sequence ID" value="TYK24111.1"/>
    <property type="molecule type" value="Genomic_DNA"/>
</dbReference>